<accession>A0ABQ3JH26</accession>
<proteinExistence type="predicted"/>
<evidence type="ECO:0000313" key="4">
    <source>
        <dbReference type="Proteomes" id="UP000605897"/>
    </source>
</evidence>
<protein>
    <submittedName>
        <fullName evidence="3">Cobalamin biosynthesis protein CbiX</fullName>
    </submittedName>
</protein>
<dbReference type="InterPro" id="IPR002762">
    <property type="entry name" value="CbiX-like"/>
</dbReference>
<evidence type="ECO:0000256" key="1">
    <source>
        <dbReference type="ARBA" id="ARBA00022723"/>
    </source>
</evidence>
<dbReference type="PANTHER" id="PTHR33542:SF5">
    <property type="entry name" value="FERROCHELATASE CHE1"/>
    <property type="match status" value="1"/>
</dbReference>
<dbReference type="Proteomes" id="UP000605897">
    <property type="component" value="Unassembled WGS sequence"/>
</dbReference>
<keyword evidence="4" id="KW-1185">Reference proteome</keyword>
<reference evidence="4" key="1">
    <citation type="journal article" date="2019" name="Int. J. Syst. Evol. Microbiol.">
        <title>The Global Catalogue of Microorganisms (GCM) 10K type strain sequencing project: providing services to taxonomists for standard genome sequencing and annotation.</title>
        <authorList>
            <consortium name="The Broad Institute Genomics Platform"/>
            <consortium name="The Broad Institute Genome Sequencing Center for Infectious Disease"/>
            <person name="Wu L."/>
            <person name="Ma J."/>
        </authorList>
    </citation>
    <scope>NUCLEOTIDE SEQUENCE [LARGE SCALE GENOMIC DNA]</scope>
    <source>
        <strain evidence="4">CGMCC 4.7677</strain>
    </source>
</reference>
<dbReference type="RefSeq" id="WP_191248688.1">
    <property type="nucleotide sequence ID" value="NZ_BNAU01000010.1"/>
</dbReference>
<dbReference type="Pfam" id="PF01903">
    <property type="entry name" value="CbiX"/>
    <property type="match status" value="2"/>
</dbReference>
<keyword evidence="2" id="KW-0456">Lyase</keyword>
<sequence length="227" mass="23709">MIVLAAHGTRDPQGARVIEDLADRVRAETPVPVRVAYADVRQPDVATVLDSVRGYQAIVVPAFLAAGYHVRTDIPAQIAASGHRNVRLADPFGPAPELVGVMRDRLEWAGYRAGDAVVLAAAGSSDPRALAEVRLAADALGAVLGTSVGVGYVATARPSIADAVARARGRGRRVAVASWLLAPGLFQRKVLAAGADVVADPLGVHPDVVDLVLARYQQAQRRLAVAA</sequence>
<dbReference type="CDD" id="cd03416">
    <property type="entry name" value="CbiX_SirB_N"/>
    <property type="match status" value="1"/>
</dbReference>
<dbReference type="Gene3D" id="3.40.50.1400">
    <property type="match status" value="2"/>
</dbReference>
<comment type="caution">
    <text evidence="3">The sequence shown here is derived from an EMBL/GenBank/DDBJ whole genome shotgun (WGS) entry which is preliminary data.</text>
</comment>
<evidence type="ECO:0000313" key="3">
    <source>
        <dbReference type="EMBL" id="GHF23663.1"/>
    </source>
</evidence>
<evidence type="ECO:0000256" key="2">
    <source>
        <dbReference type="ARBA" id="ARBA00023239"/>
    </source>
</evidence>
<gene>
    <name evidence="3" type="ORF">GCM10017786_67370</name>
</gene>
<dbReference type="SUPFAM" id="SSF53800">
    <property type="entry name" value="Chelatase"/>
    <property type="match status" value="1"/>
</dbReference>
<dbReference type="EMBL" id="BNAU01000010">
    <property type="protein sequence ID" value="GHF23663.1"/>
    <property type="molecule type" value="Genomic_DNA"/>
</dbReference>
<dbReference type="InterPro" id="IPR050963">
    <property type="entry name" value="Sirohydro_Cobaltochel/CbiX"/>
</dbReference>
<name>A0ABQ3JH26_9PSEU</name>
<keyword evidence="1" id="KW-0479">Metal-binding</keyword>
<organism evidence="3 4">
    <name type="scientific">Amycolatopsis deserti</name>
    <dbReference type="NCBI Taxonomy" id="185696"/>
    <lineage>
        <taxon>Bacteria</taxon>
        <taxon>Bacillati</taxon>
        <taxon>Actinomycetota</taxon>
        <taxon>Actinomycetes</taxon>
        <taxon>Pseudonocardiales</taxon>
        <taxon>Pseudonocardiaceae</taxon>
        <taxon>Amycolatopsis</taxon>
    </lineage>
</organism>
<dbReference type="PANTHER" id="PTHR33542">
    <property type="entry name" value="SIROHYDROCHLORIN FERROCHELATASE, CHLOROPLASTIC"/>
    <property type="match status" value="1"/>
</dbReference>